<accession>A0A4V3USV8</accession>
<dbReference type="PANTHER" id="PTHR11102">
    <property type="entry name" value="SEL-1-LIKE PROTEIN"/>
    <property type="match status" value="1"/>
</dbReference>
<sequence length="338" mass="36783">MYATCRCRCGNCQQPRPEPHLYLARPRTQRRGVFVVGRCPSRLHSHPGPPHRMRPFPCRTPLPRCAPVIAALLLAPLTAPAAAPRCTAPDSVYASTYARPAAKPAQQHNSADDLLSLTGIGSGVTHLLGDGSRWVGLNWLTLRANRGNPAAQYEMGVRRALGIGFGQNETRAAQWFKLAAAQGDVRAGNDLGVLYAEGRGVPQSYGNAEHWFARAARKNFAAAQFNLGVMFARGRGVPLAPSLAAVWFRRAAEQGFVPAQLALGDLLDQGAPGLRPDLPTAYFWQVLARAALPAHDPRAACLLPVMQALESRLSSGEIEYAQRAAQSWWRYHLDAYKP</sequence>
<name>A0A4V3USV8_9GAMM</name>
<dbReference type="InterPro" id="IPR050767">
    <property type="entry name" value="Sel1_AlgK"/>
</dbReference>
<dbReference type="Proteomes" id="UP000307749">
    <property type="component" value="Unassembled WGS sequence"/>
</dbReference>
<organism evidence="1 2">
    <name type="scientific">Metallibacterium scheffleri</name>
    <dbReference type="NCBI Taxonomy" id="993689"/>
    <lineage>
        <taxon>Bacteria</taxon>
        <taxon>Pseudomonadati</taxon>
        <taxon>Pseudomonadota</taxon>
        <taxon>Gammaproteobacteria</taxon>
        <taxon>Lysobacterales</taxon>
        <taxon>Rhodanobacteraceae</taxon>
        <taxon>Metallibacterium</taxon>
    </lineage>
</organism>
<dbReference type="Gene3D" id="1.25.40.10">
    <property type="entry name" value="Tetratricopeptide repeat domain"/>
    <property type="match status" value="1"/>
</dbReference>
<dbReference type="OrthoDB" id="6810016at2"/>
<dbReference type="InterPro" id="IPR011990">
    <property type="entry name" value="TPR-like_helical_dom_sf"/>
</dbReference>
<dbReference type="EMBL" id="MWQO01000051">
    <property type="protein sequence ID" value="THD08221.1"/>
    <property type="molecule type" value="Genomic_DNA"/>
</dbReference>
<dbReference type="SUPFAM" id="SSF81901">
    <property type="entry name" value="HCP-like"/>
    <property type="match status" value="1"/>
</dbReference>
<proteinExistence type="predicted"/>
<comment type="caution">
    <text evidence="1">The sequence shown here is derived from an EMBL/GenBank/DDBJ whole genome shotgun (WGS) entry which is preliminary data.</text>
</comment>
<gene>
    <name evidence="1" type="ORF">B1806_13530</name>
</gene>
<evidence type="ECO:0000313" key="1">
    <source>
        <dbReference type="EMBL" id="THD08221.1"/>
    </source>
</evidence>
<dbReference type="Pfam" id="PF08238">
    <property type="entry name" value="Sel1"/>
    <property type="match status" value="4"/>
</dbReference>
<dbReference type="PANTHER" id="PTHR11102:SF160">
    <property type="entry name" value="ERAD-ASSOCIATED E3 UBIQUITIN-PROTEIN LIGASE COMPONENT HRD3"/>
    <property type="match status" value="1"/>
</dbReference>
<keyword evidence="2" id="KW-1185">Reference proteome</keyword>
<evidence type="ECO:0008006" key="3">
    <source>
        <dbReference type="Google" id="ProtNLM"/>
    </source>
</evidence>
<dbReference type="STRING" id="993689.GCA_002077135_01950"/>
<evidence type="ECO:0000313" key="2">
    <source>
        <dbReference type="Proteomes" id="UP000307749"/>
    </source>
</evidence>
<dbReference type="InterPro" id="IPR006597">
    <property type="entry name" value="Sel1-like"/>
</dbReference>
<dbReference type="AlphaFoldDB" id="A0A4V3USV8"/>
<dbReference type="SMART" id="SM00671">
    <property type="entry name" value="SEL1"/>
    <property type="match status" value="4"/>
</dbReference>
<protein>
    <recommendedName>
        <fullName evidence="3">Sel1 repeat family protein</fullName>
    </recommendedName>
</protein>
<reference evidence="1 2" key="1">
    <citation type="submission" date="2017-02" db="EMBL/GenBank/DDBJ databases">
        <title>Whole genome sequencing of Metallibacterium scheffleri DSM 24874 (T).</title>
        <authorList>
            <person name="Kumar S."/>
            <person name="Patil P."/>
            <person name="Patil P.B."/>
        </authorList>
    </citation>
    <scope>NUCLEOTIDE SEQUENCE [LARGE SCALE GENOMIC DNA]</scope>
    <source>
        <strain evidence="1 2">DSM 24874</strain>
    </source>
</reference>